<gene>
    <name evidence="1" type="ORF">ACFSAU_10020</name>
</gene>
<organism evidence="1 2">
    <name type="scientific">Halolamina litorea</name>
    <dbReference type="NCBI Taxonomy" id="1515593"/>
    <lineage>
        <taxon>Archaea</taxon>
        <taxon>Methanobacteriati</taxon>
        <taxon>Methanobacteriota</taxon>
        <taxon>Stenosarchaea group</taxon>
        <taxon>Halobacteria</taxon>
        <taxon>Halobacteriales</taxon>
        <taxon>Haloferacaceae</taxon>
    </lineage>
</organism>
<sequence length="82" mass="8288">GGPAPAEDDDILDTAVEIARAEGVEMGATCAAAAAGAFQLVDDGELGADDTVVLLNTGAGNKDVDTLRSHLGEREFEAETAE</sequence>
<dbReference type="InterPro" id="IPR036052">
    <property type="entry name" value="TrpB-like_PALP_sf"/>
</dbReference>
<dbReference type="Proteomes" id="UP001597139">
    <property type="component" value="Unassembled WGS sequence"/>
</dbReference>
<proteinExistence type="predicted"/>
<dbReference type="SUPFAM" id="SSF53686">
    <property type="entry name" value="Tryptophan synthase beta subunit-like PLP-dependent enzymes"/>
    <property type="match status" value="1"/>
</dbReference>
<dbReference type="AlphaFoldDB" id="A0ABD6BT11"/>
<comment type="caution">
    <text evidence="1">The sequence shown here is derived from an EMBL/GenBank/DDBJ whole genome shotgun (WGS) entry which is preliminary data.</text>
</comment>
<evidence type="ECO:0000313" key="2">
    <source>
        <dbReference type="Proteomes" id="UP001597139"/>
    </source>
</evidence>
<accession>A0ABD6BT11</accession>
<evidence type="ECO:0000313" key="1">
    <source>
        <dbReference type="EMBL" id="MFD1567830.1"/>
    </source>
</evidence>
<name>A0ABD6BT11_9EURY</name>
<reference evidence="1 2" key="1">
    <citation type="journal article" date="2019" name="Int. J. Syst. Evol. Microbiol.">
        <title>The Global Catalogue of Microorganisms (GCM) 10K type strain sequencing project: providing services to taxonomists for standard genome sequencing and annotation.</title>
        <authorList>
            <consortium name="The Broad Institute Genomics Platform"/>
            <consortium name="The Broad Institute Genome Sequencing Center for Infectious Disease"/>
            <person name="Wu L."/>
            <person name="Ma J."/>
        </authorList>
    </citation>
    <scope>NUCLEOTIDE SEQUENCE [LARGE SCALE GENOMIC DNA]</scope>
    <source>
        <strain evidence="1 2">CGMCC 1.12859</strain>
    </source>
</reference>
<feature type="non-terminal residue" evidence="1">
    <location>
        <position position="1"/>
    </location>
</feature>
<dbReference type="Gene3D" id="3.40.50.1100">
    <property type="match status" value="1"/>
</dbReference>
<dbReference type="EMBL" id="JBHUCZ010000009">
    <property type="protein sequence ID" value="MFD1567830.1"/>
    <property type="molecule type" value="Genomic_DNA"/>
</dbReference>
<keyword evidence="2" id="KW-1185">Reference proteome</keyword>
<protein>
    <submittedName>
        <fullName evidence="1">Threonine synthase</fullName>
    </submittedName>
</protein>